<comment type="caution">
    <text evidence="2">The sequence shown here is derived from an EMBL/GenBank/DDBJ whole genome shotgun (WGS) entry which is preliminary data.</text>
</comment>
<evidence type="ECO:0000313" key="3">
    <source>
        <dbReference type="Proteomes" id="UP000570514"/>
    </source>
</evidence>
<organism evidence="2 3">
    <name type="scientific">Rhizomicrobium palustre</name>
    <dbReference type="NCBI Taxonomy" id="189966"/>
    <lineage>
        <taxon>Bacteria</taxon>
        <taxon>Pseudomonadati</taxon>
        <taxon>Pseudomonadota</taxon>
        <taxon>Alphaproteobacteria</taxon>
        <taxon>Micropepsales</taxon>
        <taxon>Micropepsaceae</taxon>
        <taxon>Rhizomicrobium</taxon>
    </lineage>
</organism>
<reference evidence="2 3" key="1">
    <citation type="submission" date="2020-03" db="EMBL/GenBank/DDBJ databases">
        <title>Genomic Encyclopedia of Type Strains, Phase IV (KMG-IV): sequencing the most valuable type-strain genomes for metagenomic binning, comparative biology and taxonomic classification.</title>
        <authorList>
            <person name="Goeker M."/>
        </authorList>
    </citation>
    <scope>NUCLEOTIDE SEQUENCE [LARGE SCALE GENOMIC DNA]</scope>
    <source>
        <strain evidence="2 3">DSM 19867</strain>
    </source>
</reference>
<dbReference type="RefSeq" id="WP_167083890.1">
    <property type="nucleotide sequence ID" value="NZ_BAAADC010000001.1"/>
</dbReference>
<evidence type="ECO:0000259" key="1">
    <source>
        <dbReference type="Pfam" id="PF04230"/>
    </source>
</evidence>
<evidence type="ECO:0000313" key="2">
    <source>
        <dbReference type="EMBL" id="NIK89835.1"/>
    </source>
</evidence>
<dbReference type="EMBL" id="JAASRM010000001">
    <property type="protein sequence ID" value="NIK89835.1"/>
    <property type="molecule type" value="Genomic_DNA"/>
</dbReference>
<keyword evidence="3" id="KW-1185">Reference proteome</keyword>
<dbReference type="InterPro" id="IPR007345">
    <property type="entry name" value="Polysacch_pyruvyl_Trfase"/>
</dbReference>
<dbReference type="Proteomes" id="UP000570514">
    <property type="component" value="Unassembled WGS sequence"/>
</dbReference>
<gene>
    <name evidence="2" type="ORF">FHS83_003153</name>
</gene>
<feature type="domain" description="Polysaccharide pyruvyl transferase" evidence="1">
    <location>
        <begin position="79"/>
        <end position="214"/>
    </location>
</feature>
<name>A0A846N2X7_9PROT</name>
<dbReference type="Pfam" id="PF04230">
    <property type="entry name" value="PS_pyruv_trans"/>
    <property type="match status" value="1"/>
</dbReference>
<proteinExistence type="predicted"/>
<dbReference type="AlphaFoldDB" id="A0A846N2X7"/>
<sequence>MTTNTGFGAGFEKLDPRILFFLKGSARQNFGDYLSALLIKHLFSEPRVEADIFRLIGSVICETRIKEDLRQMLGIESGRIVYWGCGAREDRAIPPSVLANCRFHGVRGPLTRDLLGLPLETVLGDPGLLTPLIVNPSATASSAGKTICMPHMHDPRDRKELLAQSGCDMLVSPSVGASERELVALIETIASAEFVLTGSLHGAILAAAYRKPFAYWNTGFIDIEFKWHDFSASAGFEAIFVRDLAEGRALYAEKTGRKIRLPRLSSLLAVAPFAPKVSAVMAALRYDGFIVPNSTDGEIDVALRNFDAEAEWMAQQWDRGEGSGLWSSLSTKMLRRAGALREKVKAPAKRLLHV</sequence>
<protein>
    <recommendedName>
        <fullName evidence="1">Polysaccharide pyruvyl transferase domain-containing protein</fullName>
    </recommendedName>
</protein>
<accession>A0A846N2X7</accession>